<name>A0A1Y1I4D1_KLENI</name>
<dbReference type="SUPFAM" id="SSF51735">
    <property type="entry name" value="NAD(P)-binding Rossmann-fold domains"/>
    <property type="match status" value="1"/>
</dbReference>
<dbReference type="STRING" id="105231.A0A1Y1I4D1"/>
<evidence type="ECO:0000259" key="1">
    <source>
        <dbReference type="Pfam" id="PF16363"/>
    </source>
</evidence>
<dbReference type="EMBL" id="DF237203">
    <property type="protein sequence ID" value="GAQ85790.1"/>
    <property type="molecule type" value="Genomic_DNA"/>
</dbReference>
<dbReference type="Gene3D" id="3.40.50.720">
    <property type="entry name" value="NAD(P)-binding Rossmann-like Domain"/>
    <property type="match status" value="1"/>
</dbReference>
<dbReference type="Proteomes" id="UP000054558">
    <property type="component" value="Unassembled WGS sequence"/>
</dbReference>
<keyword evidence="3" id="KW-1185">Reference proteome</keyword>
<dbReference type="PANTHER" id="PTHR43000">
    <property type="entry name" value="DTDP-D-GLUCOSE 4,6-DEHYDRATASE-RELATED"/>
    <property type="match status" value="1"/>
</dbReference>
<protein>
    <submittedName>
        <fullName evidence="2">Rhamnose biosynthetic enzyme</fullName>
    </submittedName>
</protein>
<dbReference type="InterPro" id="IPR016040">
    <property type="entry name" value="NAD(P)-bd_dom"/>
</dbReference>
<dbReference type="Gene3D" id="3.90.25.10">
    <property type="entry name" value="UDP-galactose 4-epimerase, domain 1"/>
    <property type="match status" value="1"/>
</dbReference>
<dbReference type="AlphaFoldDB" id="A0A1Y1I4D1"/>
<evidence type="ECO:0000313" key="3">
    <source>
        <dbReference type="Proteomes" id="UP000054558"/>
    </source>
</evidence>
<dbReference type="InterPro" id="IPR036291">
    <property type="entry name" value="NAD(P)-bd_dom_sf"/>
</dbReference>
<proteinExistence type="predicted"/>
<gene>
    <name evidence="2" type="ORF">KFL_002540240</name>
</gene>
<reference evidence="2 3" key="1">
    <citation type="journal article" date="2014" name="Nat. Commun.">
        <title>Klebsormidium flaccidum genome reveals primary factors for plant terrestrial adaptation.</title>
        <authorList>
            <person name="Hori K."/>
            <person name="Maruyama F."/>
            <person name="Fujisawa T."/>
            <person name="Togashi T."/>
            <person name="Yamamoto N."/>
            <person name="Seo M."/>
            <person name="Sato S."/>
            <person name="Yamada T."/>
            <person name="Mori H."/>
            <person name="Tajima N."/>
            <person name="Moriyama T."/>
            <person name="Ikeuchi M."/>
            <person name="Watanabe M."/>
            <person name="Wada H."/>
            <person name="Kobayashi K."/>
            <person name="Saito M."/>
            <person name="Masuda T."/>
            <person name="Sasaki-Sekimoto Y."/>
            <person name="Mashiguchi K."/>
            <person name="Awai K."/>
            <person name="Shimojima M."/>
            <person name="Masuda S."/>
            <person name="Iwai M."/>
            <person name="Nobusawa T."/>
            <person name="Narise T."/>
            <person name="Kondo S."/>
            <person name="Saito H."/>
            <person name="Sato R."/>
            <person name="Murakawa M."/>
            <person name="Ihara Y."/>
            <person name="Oshima-Yamada Y."/>
            <person name="Ohtaka K."/>
            <person name="Satoh M."/>
            <person name="Sonobe K."/>
            <person name="Ishii M."/>
            <person name="Ohtani R."/>
            <person name="Kanamori-Sato M."/>
            <person name="Honoki R."/>
            <person name="Miyazaki D."/>
            <person name="Mochizuki H."/>
            <person name="Umetsu J."/>
            <person name="Higashi K."/>
            <person name="Shibata D."/>
            <person name="Kamiya Y."/>
            <person name="Sato N."/>
            <person name="Nakamura Y."/>
            <person name="Tabata S."/>
            <person name="Ida S."/>
            <person name="Kurokawa K."/>
            <person name="Ohta H."/>
        </authorList>
    </citation>
    <scope>NUCLEOTIDE SEQUENCE [LARGE SCALE GENOMIC DNA]</scope>
    <source>
        <strain evidence="2 3">NIES-2285</strain>
    </source>
</reference>
<accession>A0A1Y1I4D1</accession>
<feature type="domain" description="NAD(P)-binding" evidence="1">
    <location>
        <begin position="52"/>
        <end position="341"/>
    </location>
</feature>
<evidence type="ECO:0000313" key="2">
    <source>
        <dbReference type="EMBL" id="GAQ85790.1"/>
    </source>
</evidence>
<sequence length="378" mass="41210">MRSAVAAVSSSCANLPPSTREQGFDIWVSLLAKRGSMHVEEAPHGYEPGNILVTGAAGFIGSHVAAHLVYHHPGSTVVGLDKLDYCASTDNLREAALSRNFVLVRGDQASSDLLLYVLRTHAIDTVINLAAQTHVDASFHATLQEAVRTTGTVRRFLHVSTDQVYEPTPPEKEHGHSEAARLQPINPYAASKAGAEMLVLAYGTAYHLPVVIVRSSFLMGLQLIPKYLMRALAGQPLPIHGRASDYARSFLYVEDAVAALATVLARGEEGEVYNCAGTERTVAQVAQDVRALVRMASGSSTAVDIQTVENRPFDDGSYRIDDRKLRQLGWRPRVSWWDGLRSSLAWYRDHGRQHWGNIAHVLGASHETEPPALQPPAS</sequence>
<organism evidence="2 3">
    <name type="scientific">Klebsormidium nitens</name>
    <name type="common">Green alga</name>
    <name type="synonym">Ulothrix nitens</name>
    <dbReference type="NCBI Taxonomy" id="105231"/>
    <lineage>
        <taxon>Eukaryota</taxon>
        <taxon>Viridiplantae</taxon>
        <taxon>Streptophyta</taxon>
        <taxon>Klebsormidiophyceae</taxon>
        <taxon>Klebsormidiales</taxon>
        <taxon>Klebsormidiaceae</taxon>
        <taxon>Klebsormidium</taxon>
    </lineage>
</organism>
<dbReference type="OMA" id="KLIPLMC"/>
<dbReference type="OrthoDB" id="331544at2759"/>
<dbReference type="Pfam" id="PF16363">
    <property type="entry name" value="GDP_Man_Dehyd"/>
    <property type="match status" value="1"/>
</dbReference>